<dbReference type="OrthoDB" id="6658731at2"/>
<name>N8SAT3_9GAMM</name>
<gene>
    <name evidence="3" type="ORF">F985_02185</name>
</gene>
<comment type="caution">
    <text evidence="3">The sequence shown here is derived from an EMBL/GenBank/DDBJ whole genome shotgun (WGS) entry which is preliminary data.</text>
</comment>
<keyword evidence="1" id="KW-0472">Membrane</keyword>
<dbReference type="EMBL" id="APOO01000021">
    <property type="protein sequence ID" value="ENU43467.1"/>
    <property type="molecule type" value="Genomic_DNA"/>
</dbReference>
<evidence type="ECO:0000259" key="2">
    <source>
        <dbReference type="Pfam" id="PF06713"/>
    </source>
</evidence>
<dbReference type="InterPro" id="IPR009589">
    <property type="entry name" value="PH_YyaB-like"/>
</dbReference>
<dbReference type="RefSeq" id="WP_004700782.1">
    <property type="nucleotide sequence ID" value="NZ_JBMPAH010000005.1"/>
</dbReference>
<keyword evidence="1" id="KW-0812">Transmembrane</keyword>
<reference evidence="4" key="1">
    <citation type="submission" date="2013-02" db="EMBL/GenBank/DDBJ databases">
        <title>The Genome Sequence of Acinetobacter sp. NIPH 973.</title>
        <authorList>
            <consortium name="The Broad Institute Genome Sequencing Platform"/>
            <consortium name="The Broad Institute Genome Sequencing Center for Infectious Disease"/>
            <person name="Cerqueira G."/>
            <person name="Feldgarden M."/>
            <person name="Courvalin P."/>
            <person name="Perichon B."/>
            <person name="Grillot-Courvalin C."/>
            <person name="Clermont D."/>
            <person name="Rocha E."/>
            <person name="Yoon E.-J."/>
            <person name="Nemec A."/>
            <person name="Walker B."/>
            <person name="Young S.K."/>
            <person name="Zeng Q."/>
            <person name="Gargeya S."/>
            <person name="Fitzgerald M."/>
            <person name="Haas B."/>
            <person name="Abouelleil A."/>
            <person name="Alvarado L."/>
            <person name="Arachchi H.M."/>
            <person name="Berlin A.M."/>
            <person name="Chapman S.B."/>
            <person name="Dewar J."/>
            <person name="Goldberg J."/>
            <person name="Griggs A."/>
            <person name="Gujja S."/>
            <person name="Hansen M."/>
            <person name="Howarth C."/>
            <person name="Imamovic A."/>
            <person name="Larimer J."/>
            <person name="McCowan C."/>
            <person name="Murphy C."/>
            <person name="Neiman D."/>
            <person name="Pearson M."/>
            <person name="Priest M."/>
            <person name="Roberts A."/>
            <person name="Saif S."/>
            <person name="Shea T."/>
            <person name="Sisk P."/>
            <person name="Sykes S."/>
            <person name="Wortman J."/>
            <person name="Nusbaum C."/>
            <person name="Birren B."/>
        </authorList>
    </citation>
    <scope>NUCLEOTIDE SEQUENCE [LARGE SCALE GENOMIC DNA]</scope>
    <source>
        <strain evidence="4">NIPH 973</strain>
    </source>
</reference>
<evidence type="ECO:0000313" key="4">
    <source>
        <dbReference type="Proteomes" id="UP000013065"/>
    </source>
</evidence>
<dbReference type="Pfam" id="PF06713">
    <property type="entry name" value="bPH_4"/>
    <property type="match status" value="1"/>
</dbReference>
<organism evidence="3 4">
    <name type="scientific">Acinetobacter seifertii</name>
    <dbReference type="NCBI Taxonomy" id="1530123"/>
    <lineage>
        <taxon>Bacteria</taxon>
        <taxon>Pseudomonadati</taxon>
        <taxon>Pseudomonadota</taxon>
        <taxon>Gammaproteobacteria</taxon>
        <taxon>Moraxellales</taxon>
        <taxon>Moraxellaceae</taxon>
        <taxon>Acinetobacter</taxon>
        <taxon>Acinetobacter calcoaceticus/baumannii complex</taxon>
    </lineage>
</organism>
<feature type="transmembrane region" description="Helical" evidence="1">
    <location>
        <begin position="39"/>
        <end position="63"/>
    </location>
</feature>
<protein>
    <recommendedName>
        <fullName evidence="2">Uncharacterized protein YyaB-like PH domain-containing protein</fullName>
    </recommendedName>
</protein>
<accession>N8SAT3</accession>
<feature type="transmembrane region" description="Helical" evidence="1">
    <location>
        <begin position="7"/>
        <end position="27"/>
    </location>
</feature>
<dbReference type="GO" id="GO:0030153">
    <property type="term" value="P:bacteriocin immunity"/>
    <property type="evidence" value="ECO:0007669"/>
    <property type="project" value="InterPro"/>
</dbReference>
<dbReference type="PATRIC" id="fig|520709.3.peg.2125"/>
<reference evidence="3 4" key="2">
    <citation type="journal article" date="2015" name="Int. J. Syst. Evol. Microbiol.">
        <title>Acinetobacter seifertii sp. nov., a member of the Acinetobacter calcoaceticus-Acinetobacter baumannii complex isolated from human clinical specimens.</title>
        <authorList>
            <person name="Nemec A."/>
            <person name="Krizova L."/>
            <person name="Maixnerova M."/>
            <person name="Sedo O."/>
            <person name="Brisse S."/>
            <person name="Higgins P.G."/>
        </authorList>
    </citation>
    <scope>NUCLEOTIDE SEQUENCE [LARGE SCALE GENOMIC DNA]</scope>
    <source>
        <strain evidence="3 4">NIPH 973</strain>
    </source>
</reference>
<dbReference type="HOGENOM" id="CLU_129146_4_0_6"/>
<feature type="domain" description="Uncharacterized protein YyaB-like PH" evidence="2">
    <location>
        <begin position="59"/>
        <end position="134"/>
    </location>
</feature>
<evidence type="ECO:0000256" key="1">
    <source>
        <dbReference type="SAM" id="Phobius"/>
    </source>
</evidence>
<proteinExistence type="predicted"/>
<dbReference type="AlphaFoldDB" id="N8SAT3"/>
<evidence type="ECO:0000313" key="3">
    <source>
        <dbReference type="EMBL" id="ENU43467.1"/>
    </source>
</evidence>
<dbReference type="Proteomes" id="UP000013065">
    <property type="component" value="Unassembled WGS sequence"/>
</dbReference>
<keyword evidence="1" id="KW-1133">Transmembrane helix</keyword>
<sequence>MKFRSKIDWWLLLIFVVITANIIFKIYQEVHHSSMGTNFSHLIIYSLVIVIIWFPIFSTYYVVENSTLVIKSLVFRWKINIDDIIQIEPTYNPLSSPALSLDRLKISYMKNGRIAKVMISPKDKEGFLNTLRKNPYNKFLSEAFEVNG</sequence>